<feature type="region of interest" description="Disordered" evidence="1">
    <location>
        <begin position="71"/>
        <end position="104"/>
    </location>
</feature>
<keyword evidence="3" id="KW-1185">Reference proteome</keyword>
<evidence type="ECO:0000313" key="3">
    <source>
        <dbReference type="Proteomes" id="UP001604336"/>
    </source>
</evidence>
<dbReference type="AlphaFoldDB" id="A0ABD1Q5I8"/>
<protein>
    <submittedName>
        <fullName evidence="2">UBN2 domain-containing protein</fullName>
    </submittedName>
</protein>
<proteinExistence type="predicted"/>
<dbReference type="Proteomes" id="UP001604336">
    <property type="component" value="Unassembled WGS sequence"/>
</dbReference>
<organism evidence="2 3">
    <name type="scientific">Abeliophyllum distichum</name>
    <dbReference type="NCBI Taxonomy" id="126358"/>
    <lineage>
        <taxon>Eukaryota</taxon>
        <taxon>Viridiplantae</taxon>
        <taxon>Streptophyta</taxon>
        <taxon>Embryophyta</taxon>
        <taxon>Tracheophyta</taxon>
        <taxon>Spermatophyta</taxon>
        <taxon>Magnoliopsida</taxon>
        <taxon>eudicotyledons</taxon>
        <taxon>Gunneridae</taxon>
        <taxon>Pentapetalae</taxon>
        <taxon>asterids</taxon>
        <taxon>lamiids</taxon>
        <taxon>Lamiales</taxon>
        <taxon>Oleaceae</taxon>
        <taxon>Forsythieae</taxon>
        <taxon>Abeliophyllum</taxon>
    </lineage>
</organism>
<gene>
    <name evidence="2" type="ORF">Adt_39557</name>
</gene>
<reference evidence="3" key="1">
    <citation type="submission" date="2024-07" db="EMBL/GenBank/DDBJ databases">
        <title>Two chromosome-level genome assemblies of Korean endemic species Abeliophyllum distichum and Forsythia ovata (Oleaceae).</title>
        <authorList>
            <person name="Jang H."/>
        </authorList>
    </citation>
    <scope>NUCLEOTIDE SEQUENCE [LARGE SCALE GENOMIC DNA]</scope>
</reference>
<evidence type="ECO:0000313" key="2">
    <source>
        <dbReference type="EMBL" id="KAL2471421.1"/>
    </source>
</evidence>
<feature type="compositionally biased region" description="Polar residues" evidence="1">
    <location>
        <begin position="87"/>
        <end position="104"/>
    </location>
</feature>
<sequence>MVTRFTDIVNGLKGFDRKFTNGELVSKMLRSLLDDWSPLMILIENTKDVKTHPLEELYRTLITYELNNAEKKEKTRKSKEEMKKPPKQQNFLKSTNDEGSSSMNISDEELDDLVLLVKKWSGFCSNRRFQKKKKKKVKIRVKRLFAMIVTNSVTKESSVQIRRNSLRRKHSK</sequence>
<comment type="caution">
    <text evidence="2">The sequence shown here is derived from an EMBL/GenBank/DDBJ whole genome shotgun (WGS) entry which is preliminary data.</text>
</comment>
<evidence type="ECO:0000256" key="1">
    <source>
        <dbReference type="SAM" id="MobiDB-lite"/>
    </source>
</evidence>
<accession>A0ABD1Q5I8</accession>
<name>A0ABD1Q5I8_9LAMI</name>
<dbReference type="EMBL" id="JBFOLK010000012">
    <property type="protein sequence ID" value="KAL2471421.1"/>
    <property type="molecule type" value="Genomic_DNA"/>
</dbReference>
<feature type="compositionally biased region" description="Basic and acidic residues" evidence="1">
    <location>
        <begin position="71"/>
        <end position="84"/>
    </location>
</feature>